<evidence type="ECO:0000313" key="2">
    <source>
        <dbReference type="Proteomes" id="UP000616151"/>
    </source>
</evidence>
<name>A0ACC5RDA7_9HYPH</name>
<organism evidence="1 2">
    <name type="scientific">Taklimakanibacter albus</name>
    <dbReference type="NCBI Taxonomy" id="2800327"/>
    <lineage>
        <taxon>Bacteria</taxon>
        <taxon>Pseudomonadati</taxon>
        <taxon>Pseudomonadota</taxon>
        <taxon>Alphaproteobacteria</taxon>
        <taxon>Hyphomicrobiales</taxon>
        <taxon>Aestuariivirgaceae</taxon>
        <taxon>Taklimakanibacter</taxon>
    </lineage>
</organism>
<evidence type="ECO:0000313" key="1">
    <source>
        <dbReference type="EMBL" id="MBK1870585.1"/>
    </source>
</evidence>
<keyword evidence="2" id="KW-1185">Reference proteome</keyword>
<reference evidence="1" key="1">
    <citation type="submission" date="2021-01" db="EMBL/GenBank/DDBJ databases">
        <authorList>
            <person name="Sun Q."/>
        </authorList>
    </citation>
    <scope>NUCLEOTIDE SEQUENCE</scope>
    <source>
        <strain evidence="1">YIM B02566</strain>
    </source>
</reference>
<accession>A0ACC5RDA7</accession>
<gene>
    <name evidence="1" type="ORF">JHL16_29745</name>
</gene>
<comment type="caution">
    <text evidence="1">The sequence shown here is derived from an EMBL/GenBank/DDBJ whole genome shotgun (WGS) entry which is preliminary data.</text>
</comment>
<protein>
    <submittedName>
        <fullName evidence="1">VUT family protein</fullName>
    </submittedName>
</protein>
<dbReference type="EMBL" id="JAENHL010000008">
    <property type="protein sequence ID" value="MBK1870585.1"/>
    <property type="molecule type" value="Genomic_DNA"/>
</dbReference>
<sequence length="189" mass="20067">MEDDLKILRRREGIIFLIAFALCIPAANWLILHVGTVCTPQGPCLVPVAPGILAPSGVLMVGLALILRDLIQRRLGLKVAAAGILAGALLSAFFAPPHLVIASAAAFLLSETADLLVYTPLQKKGLVRAVAVSSAIGLVIDSLVFLYLAFGSLAFLEGQVIGKGWMVLLSLPVIAWLRRRDERIGLTPA</sequence>
<dbReference type="Proteomes" id="UP000616151">
    <property type="component" value="Unassembled WGS sequence"/>
</dbReference>
<proteinExistence type="predicted"/>